<comment type="catalytic activity">
    <reaction evidence="4">
        <text>RX + glutathione = an S-substituted glutathione + a halide anion + H(+)</text>
        <dbReference type="Rhea" id="RHEA:16437"/>
        <dbReference type="ChEBI" id="CHEBI:15378"/>
        <dbReference type="ChEBI" id="CHEBI:16042"/>
        <dbReference type="ChEBI" id="CHEBI:17792"/>
        <dbReference type="ChEBI" id="CHEBI:57925"/>
        <dbReference type="ChEBI" id="CHEBI:90779"/>
        <dbReference type="EC" id="2.5.1.18"/>
    </reaction>
</comment>
<keyword evidence="8" id="KW-1185">Reference proteome</keyword>
<proteinExistence type="inferred from homology"/>
<evidence type="ECO:0000313" key="9">
    <source>
        <dbReference type="WBParaSite" id="PDA_v2.g29226.t1"/>
    </source>
</evidence>
<dbReference type="FunFam" id="1.20.1050.10:FF:000031">
    <property type="entry name" value="Glutathione S-Transferase"/>
    <property type="match status" value="1"/>
</dbReference>
<dbReference type="Gene3D" id="1.20.1050.10">
    <property type="match status" value="1"/>
</dbReference>
<evidence type="ECO:0000256" key="1">
    <source>
        <dbReference type="ARBA" id="ARBA00012452"/>
    </source>
</evidence>
<dbReference type="SUPFAM" id="SSF47616">
    <property type="entry name" value="GST C-terminal domain-like"/>
    <property type="match status" value="1"/>
</dbReference>
<reference evidence="9" key="1">
    <citation type="submission" date="2022-11" db="UniProtKB">
        <authorList>
            <consortium name="WormBaseParasite"/>
        </authorList>
    </citation>
    <scope>IDENTIFICATION</scope>
</reference>
<accession>A0A914QC07</accession>
<name>A0A914QC07_9BILA</name>
<keyword evidence="2" id="KW-0808">Transferase</keyword>
<evidence type="ECO:0000259" key="6">
    <source>
        <dbReference type="PROSITE" id="PS50404"/>
    </source>
</evidence>
<sequence>MPNLKLSYLNFRFLAEPARLILHYSGVNFEDERLNFNTWDSVKQTSPFKTLPILTINGNQQIGQSMTINRYLAKKYKLNGKTEMEDIHINCIAEYFREMMEKARPFIRFMNRGIGEGTKEEIYQKYQVPNVKTYFPVIVQLLKQSKSGFFADSGITWIDFFISEYVDSIQNLDPELAKQFPELLEHSLKVHSLPQLQNYLKSRKHTTW</sequence>
<dbReference type="CDD" id="cd03192">
    <property type="entry name" value="GST_C_Sigma_like"/>
    <property type="match status" value="1"/>
</dbReference>
<evidence type="ECO:0000256" key="3">
    <source>
        <dbReference type="ARBA" id="ARBA00038317"/>
    </source>
</evidence>
<dbReference type="InterPro" id="IPR036249">
    <property type="entry name" value="Thioredoxin-like_sf"/>
</dbReference>
<feature type="domain" description="GST N-terminal" evidence="6">
    <location>
        <begin position="2"/>
        <end position="80"/>
    </location>
</feature>
<dbReference type="Proteomes" id="UP000887578">
    <property type="component" value="Unplaced"/>
</dbReference>
<dbReference type="InterPro" id="IPR004045">
    <property type="entry name" value="Glutathione_S-Trfase_N"/>
</dbReference>
<organism evidence="8 9">
    <name type="scientific">Panagrolaimus davidi</name>
    <dbReference type="NCBI Taxonomy" id="227884"/>
    <lineage>
        <taxon>Eukaryota</taxon>
        <taxon>Metazoa</taxon>
        <taxon>Ecdysozoa</taxon>
        <taxon>Nematoda</taxon>
        <taxon>Chromadorea</taxon>
        <taxon>Rhabditida</taxon>
        <taxon>Tylenchina</taxon>
        <taxon>Panagrolaimomorpha</taxon>
        <taxon>Panagrolaimoidea</taxon>
        <taxon>Panagrolaimidae</taxon>
        <taxon>Panagrolaimus</taxon>
    </lineage>
</organism>
<evidence type="ECO:0000256" key="5">
    <source>
        <dbReference type="ARBA" id="ARBA00078118"/>
    </source>
</evidence>
<dbReference type="CDD" id="cd03039">
    <property type="entry name" value="GST_N_Sigma_like"/>
    <property type="match status" value="1"/>
</dbReference>
<dbReference type="InterPro" id="IPR004046">
    <property type="entry name" value="GST_C"/>
</dbReference>
<evidence type="ECO:0000256" key="2">
    <source>
        <dbReference type="ARBA" id="ARBA00022679"/>
    </source>
</evidence>
<dbReference type="AlphaFoldDB" id="A0A914QC07"/>
<dbReference type="SFLD" id="SFLDG00363">
    <property type="entry name" value="AMPS_(cytGST):_Alpha-__Mu-__Pi"/>
    <property type="match status" value="1"/>
</dbReference>
<dbReference type="GO" id="GO:0004364">
    <property type="term" value="F:glutathione transferase activity"/>
    <property type="evidence" value="ECO:0007669"/>
    <property type="project" value="UniProtKB-EC"/>
</dbReference>
<dbReference type="PROSITE" id="PS50405">
    <property type="entry name" value="GST_CTER"/>
    <property type="match status" value="1"/>
</dbReference>
<dbReference type="SFLD" id="SFLDG01205">
    <property type="entry name" value="AMPS.1"/>
    <property type="match status" value="1"/>
</dbReference>
<protein>
    <recommendedName>
        <fullName evidence="1">glutathione transferase</fullName>
        <ecNumber evidence="1">2.5.1.18</ecNumber>
    </recommendedName>
    <alternativeName>
        <fullName evidence="5">GST class-sigma</fullName>
    </alternativeName>
</protein>
<comment type="similarity">
    <text evidence="3">Belongs to the GST superfamily. Sigma family.</text>
</comment>
<dbReference type="Pfam" id="PF14497">
    <property type="entry name" value="GST_C_3"/>
    <property type="match status" value="1"/>
</dbReference>
<dbReference type="InterPro" id="IPR040079">
    <property type="entry name" value="Glutathione_S-Trfase"/>
</dbReference>
<dbReference type="PANTHER" id="PTHR11571">
    <property type="entry name" value="GLUTATHIONE S-TRANSFERASE"/>
    <property type="match status" value="1"/>
</dbReference>
<dbReference type="GO" id="GO:0006749">
    <property type="term" value="P:glutathione metabolic process"/>
    <property type="evidence" value="ECO:0007669"/>
    <property type="project" value="TreeGrafter"/>
</dbReference>
<dbReference type="GO" id="GO:0005737">
    <property type="term" value="C:cytoplasm"/>
    <property type="evidence" value="ECO:0007669"/>
    <property type="project" value="UniProtKB-ARBA"/>
</dbReference>
<dbReference type="Pfam" id="PF02798">
    <property type="entry name" value="GST_N"/>
    <property type="match status" value="1"/>
</dbReference>
<dbReference type="Gene3D" id="3.40.30.10">
    <property type="entry name" value="Glutaredoxin"/>
    <property type="match status" value="1"/>
</dbReference>
<dbReference type="PROSITE" id="PS50404">
    <property type="entry name" value="GST_NTER"/>
    <property type="match status" value="1"/>
</dbReference>
<dbReference type="InterPro" id="IPR036282">
    <property type="entry name" value="Glutathione-S-Trfase_C_sf"/>
</dbReference>
<evidence type="ECO:0000313" key="8">
    <source>
        <dbReference type="Proteomes" id="UP000887578"/>
    </source>
</evidence>
<dbReference type="InterPro" id="IPR010987">
    <property type="entry name" value="Glutathione-S-Trfase_C-like"/>
</dbReference>
<dbReference type="InterPro" id="IPR050213">
    <property type="entry name" value="GST_superfamily"/>
</dbReference>
<dbReference type="SFLD" id="SFLDS00019">
    <property type="entry name" value="Glutathione_Transferase_(cytos"/>
    <property type="match status" value="1"/>
</dbReference>
<evidence type="ECO:0000256" key="4">
    <source>
        <dbReference type="ARBA" id="ARBA00047960"/>
    </source>
</evidence>
<dbReference type="SUPFAM" id="SSF52833">
    <property type="entry name" value="Thioredoxin-like"/>
    <property type="match status" value="1"/>
</dbReference>
<evidence type="ECO:0000259" key="7">
    <source>
        <dbReference type="PROSITE" id="PS50405"/>
    </source>
</evidence>
<dbReference type="PANTHER" id="PTHR11571:SF224">
    <property type="entry name" value="HEMATOPOIETIC PROSTAGLANDIN D SYNTHASE"/>
    <property type="match status" value="1"/>
</dbReference>
<dbReference type="WBParaSite" id="PDA_v2.g29226.t1">
    <property type="protein sequence ID" value="PDA_v2.g29226.t1"/>
    <property type="gene ID" value="PDA_v2.g29226"/>
</dbReference>
<dbReference type="EC" id="2.5.1.18" evidence="1"/>
<feature type="domain" description="GST C-terminal" evidence="7">
    <location>
        <begin position="82"/>
        <end position="208"/>
    </location>
</feature>